<accession>A0A9Q3GCQ6</accession>
<dbReference type="InterPro" id="IPR043502">
    <property type="entry name" value="DNA/RNA_pol_sf"/>
</dbReference>
<gene>
    <name evidence="1" type="ORF">O181_001771</name>
</gene>
<evidence type="ECO:0000313" key="2">
    <source>
        <dbReference type="Proteomes" id="UP000765509"/>
    </source>
</evidence>
<dbReference type="OrthoDB" id="3186349at2759"/>
<dbReference type="Proteomes" id="UP000765509">
    <property type="component" value="Unassembled WGS sequence"/>
</dbReference>
<proteinExistence type="predicted"/>
<dbReference type="InterPro" id="IPR043128">
    <property type="entry name" value="Rev_trsase/Diguanyl_cyclase"/>
</dbReference>
<organism evidence="1 2">
    <name type="scientific">Austropuccinia psidii MF-1</name>
    <dbReference type="NCBI Taxonomy" id="1389203"/>
    <lineage>
        <taxon>Eukaryota</taxon>
        <taxon>Fungi</taxon>
        <taxon>Dikarya</taxon>
        <taxon>Basidiomycota</taxon>
        <taxon>Pucciniomycotina</taxon>
        <taxon>Pucciniomycetes</taxon>
        <taxon>Pucciniales</taxon>
        <taxon>Sphaerophragmiaceae</taxon>
        <taxon>Austropuccinia</taxon>
    </lineage>
</organism>
<evidence type="ECO:0000313" key="1">
    <source>
        <dbReference type="EMBL" id="MBW0462056.1"/>
    </source>
</evidence>
<dbReference type="AlphaFoldDB" id="A0A9Q3GCQ6"/>
<name>A0A9Q3GCQ6_9BASI</name>
<dbReference type="EMBL" id="AVOT02000269">
    <property type="protein sequence ID" value="MBW0462056.1"/>
    <property type="molecule type" value="Genomic_DNA"/>
</dbReference>
<protein>
    <submittedName>
        <fullName evidence="1">Uncharacterized protein</fullName>
    </submittedName>
</protein>
<sequence length="169" mass="19286">MGGYDERELDVTTRPLTTFEKTLGRMQLTKKAQGATKPVAVYQAKMTWILQDEIAESVGILIDDGGIKEQRSLYNQETLSEKPLIRRFIWEYAINLERILFRIEEAGLTISGSEFSFCVPALDIVGHVVSFKGRKISKKYIKKSKLANTSQQVGNKRISRTLSLFKDFY</sequence>
<dbReference type="Gene3D" id="3.30.70.270">
    <property type="match status" value="1"/>
</dbReference>
<comment type="caution">
    <text evidence="1">The sequence shown here is derived from an EMBL/GenBank/DDBJ whole genome shotgun (WGS) entry which is preliminary data.</text>
</comment>
<reference evidence="1" key="1">
    <citation type="submission" date="2021-03" db="EMBL/GenBank/DDBJ databases">
        <title>Draft genome sequence of rust myrtle Austropuccinia psidii MF-1, a brazilian biotype.</title>
        <authorList>
            <person name="Quecine M.C."/>
            <person name="Pachon D.M.R."/>
            <person name="Bonatelli M.L."/>
            <person name="Correr F.H."/>
            <person name="Franceschini L.M."/>
            <person name="Leite T.F."/>
            <person name="Margarido G.R.A."/>
            <person name="Almeida C.A."/>
            <person name="Ferrarezi J.A."/>
            <person name="Labate C.A."/>
        </authorList>
    </citation>
    <scope>NUCLEOTIDE SEQUENCE</scope>
    <source>
        <strain evidence="1">MF-1</strain>
    </source>
</reference>
<dbReference type="SUPFAM" id="SSF56672">
    <property type="entry name" value="DNA/RNA polymerases"/>
    <property type="match status" value="1"/>
</dbReference>
<keyword evidence="2" id="KW-1185">Reference proteome</keyword>